<organism evidence="1 2">
    <name type="scientific">Providencia rettgeri</name>
    <dbReference type="NCBI Taxonomy" id="587"/>
    <lineage>
        <taxon>Bacteria</taxon>
        <taxon>Pseudomonadati</taxon>
        <taxon>Pseudomonadota</taxon>
        <taxon>Gammaproteobacteria</taxon>
        <taxon>Enterobacterales</taxon>
        <taxon>Morganellaceae</taxon>
        <taxon>Providencia</taxon>
    </lineage>
</organism>
<dbReference type="AlphaFoldDB" id="A0A939NFW3"/>
<protein>
    <submittedName>
        <fullName evidence="1">Uncharacterized protein</fullName>
    </submittedName>
</protein>
<proteinExistence type="predicted"/>
<dbReference type="Proteomes" id="UP000664477">
    <property type="component" value="Unassembled WGS sequence"/>
</dbReference>
<reference evidence="1" key="1">
    <citation type="submission" date="2021-03" db="EMBL/GenBank/DDBJ databases">
        <title>Molecular epidemiology and mechanisms of colistin and carbapenem resistance in Enterobacteriaceae from clinical isolates, the environment and porcine samples in Pretoria, South Africa.</title>
        <authorList>
            <person name="Bogoshi D."/>
            <person name="Mbelle N.M."/>
            <person name="Naidoo V."/>
            <person name="Osei Sekyere J."/>
        </authorList>
    </citation>
    <scope>NUCLEOTIDE SEQUENCE</scope>
    <source>
        <strain evidence="1">C052</strain>
    </source>
</reference>
<accession>A0A939NFW3</accession>
<dbReference type="EMBL" id="JAGETQ010000016">
    <property type="protein sequence ID" value="MBO1915981.1"/>
    <property type="molecule type" value="Genomic_DNA"/>
</dbReference>
<sequence length="56" mass="6089">MKYIPVVPAWVFVKAERLPLPNPEMGFMASGANGHVFQQSMGEGGHGYAVPKLRSC</sequence>
<gene>
    <name evidence="1" type="ORF">J4727_05045</name>
</gene>
<comment type="caution">
    <text evidence="1">The sequence shown here is derived from an EMBL/GenBank/DDBJ whole genome shotgun (WGS) entry which is preliminary data.</text>
</comment>
<name>A0A939NFW3_PRORE</name>
<evidence type="ECO:0000313" key="1">
    <source>
        <dbReference type="EMBL" id="MBO1915981.1"/>
    </source>
</evidence>
<evidence type="ECO:0000313" key="2">
    <source>
        <dbReference type="Proteomes" id="UP000664477"/>
    </source>
</evidence>